<organism evidence="1">
    <name type="scientific">marine sediment metagenome</name>
    <dbReference type="NCBI Taxonomy" id="412755"/>
    <lineage>
        <taxon>unclassified sequences</taxon>
        <taxon>metagenomes</taxon>
        <taxon>ecological metagenomes</taxon>
    </lineage>
</organism>
<sequence>MVEYRIELVQVDDAKRLNELAAEGWIVDKIMNFSKEEGKNKARICFRRPLTNSSLK</sequence>
<protein>
    <recommendedName>
        <fullName evidence="2">DUF4177 domain-containing protein</fullName>
    </recommendedName>
</protein>
<dbReference type="AlphaFoldDB" id="A0A0F8ZVS4"/>
<reference evidence="1" key="1">
    <citation type="journal article" date="2015" name="Nature">
        <title>Complex archaea that bridge the gap between prokaryotes and eukaryotes.</title>
        <authorList>
            <person name="Spang A."/>
            <person name="Saw J.H."/>
            <person name="Jorgensen S.L."/>
            <person name="Zaremba-Niedzwiedzka K."/>
            <person name="Martijn J."/>
            <person name="Lind A.E."/>
            <person name="van Eijk R."/>
            <person name="Schleper C."/>
            <person name="Guy L."/>
            <person name="Ettema T.J."/>
        </authorList>
    </citation>
    <scope>NUCLEOTIDE SEQUENCE</scope>
</reference>
<proteinExistence type="predicted"/>
<accession>A0A0F8ZVS4</accession>
<name>A0A0F8ZVS4_9ZZZZ</name>
<evidence type="ECO:0008006" key="2">
    <source>
        <dbReference type="Google" id="ProtNLM"/>
    </source>
</evidence>
<comment type="caution">
    <text evidence="1">The sequence shown here is derived from an EMBL/GenBank/DDBJ whole genome shotgun (WGS) entry which is preliminary data.</text>
</comment>
<gene>
    <name evidence="1" type="ORF">LCGC14_2647620</name>
</gene>
<evidence type="ECO:0000313" key="1">
    <source>
        <dbReference type="EMBL" id="KKK97953.1"/>
    </source>
</evidence>
<dbReference type="EMBL" id="LAZR01045824">
    <property type="protein sequence ID" value="KKK97953.1"/>
    <property type="molecule type" value="Genomic_DNA"/>
</dbReference>